<keyword evidence="1" id="KW-0472">Membrane</keyword>
<dbReference type="AlphaFoldDB" id="X1M780"/>
<keyword evidence="1" id="KW-1133">Transmembrane helix</keyword>
<evidence type="ECO:0000256" key="1">
    <source>
        <dbReference type="SAM" id="Phobius"/>
    </source>
</evidence>
<comment type="caution">
    <text evidence="2">The sequence shown here is derived from an EMBL/GenBank/DDBJ whole genome shotgun (WGS) entry which is preliminary data.</text>
</comment>
<sequence length="78" mass="8530">MENPGNLFDAMVKEAMEEVGNHGWKRASVQAVTLAAFGMLGEKIDRRINRLVKPAWVIACSVAGAAIWFIISKLMGVN</sequence>
<evidence type="ECO:0000313" key="2">
    <source>
        <dbReference type="EMBL" id="GAI10535.1"/>
    </source>
</evidence>
<reference evidence="2" key="1">
    <citation type="journal article" date="2014" name="Front. Microbiol.">
        <title>High frequency of phylogenetically diverse reductive dehalogenase-homologous genes in deep subseafloor sedimentary metagenomes.</title>
        <authorList>
            <person name="Kawai M."/>
            <person name="Futagami T."/>
            <person name="Toyoda A."/>
            <person name="Takaki Y."/>
            <person name="Nishi S."/>
            <person name="Hori S."/>
            <person name="Arai W."/>
            <person name="Tsubouchi T."/>
            <person name="Morono Y."/>
            <person name="Uchiyama I."/>
            <person name="Ito T."/>
            <person name="Fujiyama A."/>
            <person name="Inagaki F."/>
            <person name="Takami H."/>
        </authorList>
    </citation>
    <scope>NUCLEOTIDE SEQUENCE</scope>
    <source>
        <strain evidence="2">Expedition CK06-06</strain>
    </source>
</reference>
<keyword evidence="1" id="KW-0812">Transmembrane</keyword>
<name>X1M780_9ZZZZ</name>
<feature type="transmembrane region" description="Helical" evidence="1">
    <location>
        <begin position="51"/>
        <end position="71"/>
    </location>
</feature>
<accession>X1M780</accession>
<organism evidence="2">
    <name type="scientific">marine sediment metagenome</name>
    <dbReference type="NCBI Taxonomy" id="412755"/>
    <lineage>
        <taxon>unclassified sequences</taxon>
        <taxon>metagenomes</taxon>
        <taxon>ecological metagenomes</taxon>
    </lineage>
</organism>
<gene>
    <name evidence="2" type="ORF">S06H3_15491</name>
</gene>
<proteinExistence type="predicted"/>
<protein>
    <submittedName>
        <fullName evidence="2">Uncharacterized protein</fullName>
    </submittedName>
</protein>
<dbReference type="EMBL" id="BARV01007626">
    <property type="protein sequence ID" value="GAI10535.1"/>
    <property type="molecule type" value="Genomic_DNA"/>
</dbReference>